<dbReference type="Proteomes" id="UP000287872">
    <property type="component" value="Unassembled WGS sequence"/>
</dbReference>
<comment type="caution">
    <text evidence="1">The sequence shown here is derived from an EMBL/GenBank/DDBJ whole genome shotgun (WGS) entry which is preliminary data.</text>
</comment>
<evidence type="ECO:0000313" key="2">
    <source>
        <dbReference type="Proteomes" id="UP000287872"/>
    </source>
</evidence>
<organism evidence="1 2">
    <name type="scientific">Clostridium tagluense</name>
    <dbReference type="NCBI Taxonomy" id="360422"/>
    <lineage>
        <taxon>Bacteria</taxon>
        <taxon>Bacillati</taxon>
        <taxon>Bacillota</taxon>
        <taxon>Clostridia</taxon>
        <taxon>Eubacteriales</taxon>
        <taxon>Clostridiaceae</taxon>
        <taxon>Clostridium</taxon>
    </lineage>
</organism>
<gene>
    <name evidence="1" type="ORF">Ctaglu_46080</name>
</gene>
<protein>
    <submittedName>
        <fullName evidence="1">Uncharacterized protein</fullName>
    </submittedName>
</protein>
<name>A0A401UTW3_9CLOT</name>
<keyword evidence="2" id="KW-1185">Reference proteome</keyword>
<dbReference type="AlphaFoldDB" id="A0A401UTW3"/>
<dbReference type="EMBL" id="BHYK01000049">
    <property type="protein sequence ID" value="GCD12985.1"/>
    <property type="molecule type" value="Genomic_DNA"/>
</dbReference>
<proteinExistence type="predicted"/>
<reference evidence="1 2" key="1">
    <citation type="submission" date="2018-11" db="EMBL/GenBank/DDBJ databases">
        <title>Genome sequencing and assembly of Clostridium tagluense strain A121.</title>
        <authorList>
            <person name="Murakami T."/>
            <person name="Segawa T."/>
            <person name="Shcherbakova V.A."/>
            <person name="Mori H."/>
            <person name="Yoshimura Y."/>
        </authorList>
    </citation>
    <scope>NUCLEOTIDE SEQUENCE [LARGE SCALE GENOMIC DNA]</scope>
    <source>
        <strain evidence="1 2">A121</strain>
    </source>
</reference>
<accession>A0A401UTW3</accession>
<sequence length="55" mass="6566">MFRLQTRLVLKQDYFIALQEYYVNVAKEKYEVGGIYNSVVLFQLTSVMRKRLSKS</sequence>
<evidence type="ECO:0000313" key="1">
    <source>
        <dbReference type="EMBL" id="GCD12985.1"/>
    </source>
</evidence>